<keyword evidence="1" id="KW-0732">Signal</keyword>
<comment type="caution">
    <text evidence="2">The sequence shown here is derived from an EMBL/GenBank/DDBJ whole genome shotgun (WGS) entry which is preliminary data.</text>
</comment>
<evidence type="ECO:0000256" key="1">
    <source>
        <dbReference type="SAM" id="SignalP"/>
    </source>
</evidence>
<feature type="chain" id="PRO_5032504675" evidence="1">
    <location>
        <begin position="22"/>
        <end position="74"/>
    </location>
</feature>
<gene>
    <name evidence="2" type="ORF">MPC4_30176</name>
</gene>
<dbReference type="EMBL" id="CABFMQ020000087">
    <property type="protein sequence ID" value="VTZ50992.1"/>
    <property type="molecule type" value="Genomic_DNA"/>
</dbReference>
<evidence type="ECO:0000313" key="2">
    <source>
        <dbReference type="EMBL" id="VTZ50992.1"/>
    </source>
</evidence>
<proteinExistence type="predicted"/>
<protein>
    <submittedName>
        <fullName evidence="2">Uncharacterized protein</fullName>
    </submittedName>
</protein>
<sequence length="74" mass="7804">MKMIKLSIAALALVSSLSAASAKDAYVDHTNKAATLMTGRSIGADSAAKEAPDPLHQQIFRRGCTQNYGTGYCD</sequence>
<keyword evidence="3" id="KW-1185">Reference proteome</keyword>
<feature type="signal peptide" evidence="1">
    <location>
        <begin position="1"/>
        <end position="21"/>
    </location>
</feature>
<dbReference type="RefSeq" id="WP_174512912.1">
    <property type="nucleotide sequence ID" value="NZ_CABFMQ020000087.1"/>
</dbReference>
<organism evidence="2 3">
    <name type="scientific">Methylocella tundrae</name>
    <dbReference type="NCBI Taxonomy" id="227605"/>
    <lineage>
        <taxon>Bacteria</taxon>
        <taxon>Pseudomonadati</taxon>
        <taxon>Pseudomonadota</taxon>
        <taxon>Alphaproteobacteria</taxon>
        <taxon>Hyphomicrobiales</taxon>
        <taxon>Beijerinckiaceae</taxon>
        <taxon>Methylocella</taxon>
    </lineage>
</organism>
<dbReference type="AlphaFoldDB" id="A0A8B6MA36"/>
<accession>A0A8B6MA36</accession>
<name>A0A8B6MA36_METTU</name>
<evidence type="ECO:0000313" key="3">
    <source>
        <dbReference type="Proteomes" id="UP000485880"/>
    </source>
</evidence>
<dbReference type="Proteomes" id="UP000485880">
    <property type="component" value="Unassembled WGS sequence"/>
</dbReference>
<reference evidence="2 3" key="1">
    <citation type="submission" date="2019-05" db="EMBL/GenBank/DDBJ databases">
        <authorList>
            <person name="Farhan Ul Haque M."/>
        </authorList>
    </citation>
    <scope>NUCLEOTIDE SEQUENCE [LARGE SCALE GENOMIC DNA]</scope>
    <source>
        <strain evidence="2">2</strain>
    </source>
</reference>